<proteinExistence type="predicted"/>
<keyword evidence="1" id="KW-0175">Coiled coil</keyword>
<dbReference type="OrthoDB" id="6426276at2759"/>
<protein>
    <submittedName>
        <fullName evidence="2">Uncharacterized protein</fullName>
    </submittedName>
</protein>
<evidence type="ECO:0000313" key="3">
    <source>
        <dbReference type="Proteomes" id="UP000887116"/>
    </source>
</evidence>
<keyword evidence="3" id="KW-1185">Reference proteome</keyword>
<dbReference type="Proteomes" id="UP000887116">
    <property type="component" value="Unassembled WGS sequence"/>
</dbReference>
<evidence type="ECO:0000256" key="1">
    <source>
        <dbReference type="SAM" id="Coils"/>
    </source>
</evidence>
<gene>
    <name evidence="2" type="ORF">TNCT_133981</name>
</gene>
<feature type="coiled-coil region" evidence="1">
    <location>
        <begin position="79"/>
        <end position="158"/>
    </location>
</feature>
<feature type="coiled-coil region" evidence="1">
    <location>
        <begin position="228"/>
        <end position="292"/>
    </location>
</feature>
<comment type="caution">
    <text evidence="2">The sequence shown here is derived from an EMBL/GenBank/DDBJ whole genome shotgun (WGS) entry which is preliminary data.</text>
</comment>
<name>A0A8X6JJN9_TRICU</name>
<sequence length="294" mass="34506">MVGVSLARRPVYRYQLLKVLRELDERAVGDKRETSKTDSLKSINEWERTKYAELLKIVDKQCKEIAFLKQKVSKTVDEKNAFKMEIKERDQELQEANTKCCTLSKALSQTKMDMENSLKENKSLQKKLSGIDHLKEKVKSVSDEKAEALKKCNQLEQTQVKNQMLIRYFQEFIARVFQGHRDRDAKEFMHHDFLRRHVILQKEYGKKVNDLSKKELLLKEKDENITKLANAEKAMKMKELANKSIENRRKIKMQAVKIKVLTTQLNVCEAAVAAYKNELEKMKHRLKTKLTESE</sequence>
<evidence type="ECO:0000313" key="2">
    <source>
        <dbReference type="EMBL" id="GFR28013.1"/>
    </source>
</evidence>
<dbReference type="AlphaFoldDB" id="A0A8X6JJN9"/>
<dbReference type="EMBL" id="BMAO01038967">
    <property type="protein sequence ID" value="GFR28013.1"/>
    <property type="molecule type" value="Genomic_DNA"/>
</dbReference>
<reference evidence="2" key="1">
    <citation type="submission" date="2020-07" db="EMBL/GenBank/DDBJ databases">
        <title>Multicomponent nature underlies the extraordinary mechanical properties of spider dragline silk.</title>
        <authorList>
            <person name="Kono N."/>
            <person name="Nakamura H."/>
            <person name="Mori M."/>
            <person name="Yoshida Y."/>
            <person name="Ohtoshi R."/>
            <person name="Malay A.D."/>
            <person name="Moran D.A.P."/>
            <person name="Tomita M."/>
            <person name="Numata K."/>
            <person name="Arakawa K."/>
        </authorList>
    </citation>
    <scope>NUCLEOTIDE SEQUENCE</scope>
</reference>
<accession>A0A8X6JJN9</accession>
<organism evidence="2 3">
    <name type="scientific">Trichonephila clavata</name>
    <name type="common">Joro spider</name>
    <name type="synonym">Nephila clavata</name>
    <dbReference type="NCBI Taxonomy" id="2740835"/>
    <lineage>
        <taxon>Eukaryota</taxon>
        <taxon>Metazoa</taxon>
        <taxon>Ecdysozoa</taxon>
        <taxon>Arthropoda</taxon>
        <taxon>Chelicerata</taxon>
        <taxon>Arachnida</taxon>
        <taxon>Araneae</taxon>
        <taxon>Araneomorphae</taxon>
        <taxon>Entelegynae</taxon>
        <taxon>Araneoidea</taxon>
        <taxon>Nephilidae</taxon>
        <taxon>Trichonephila</taxon>
    </lineage>
</organism>